<reference evidence="2" key="1">
    <citation type="submission" date="2023-03" db="EMBL/GenBank/DDBJ databases">
        <authorList>
            <person name="Julca I."/>
        </authorList>
    </citation>
    <scope>NUCLEOTIDE SEQUENCE</scope>
</reference>
<dbReference type="InterPro" id="IPR050796">
    <property type="entry name" value="SCF_F-box_component"/>
</dbReference>
<dbReference type="NCBIfam" id="TIGR01640">
    <property type="entry name" value="F_box_assoc_1"/>
    <property type="match status" value="1"/>
</dbReference>
<dbReference type="InterPro" id="IPR017451">
    <property type="entry name" value="F-box-assoc_interact_dom"/>
</dbReference>
<dbReference type="PANTHER" id="PTHR31672">
    <property type="entry name" value="BNACNNG10540D PROTEIN"/>
    <property type="match status" value="1"/>
</dbReference>
<organism evidence="2 3">
    <name type="scientific">Oldenlandia corymbosa var. corymbosa</name>
    <dbReference type="NCBI Taxonomy" id="529605"/>
    <lineage>
        <taxon>Eukaryota</taxon>
        <taxon>Viridiplantae</taxon>
        <taxon>Streptophyta</taxon>
        <taxon>Embryophyta</taxon>
        <taxon>Tracheophyta</taxon>
        <taxon>Spermatophyta</taxon>
        <taxon>Magnoliopsida</taxon>
        <taxon>eudicotyledons</taxon>
        <taxon>Gunneridae</taxon>
        <taxon>Pentapetalae</taxon>
        <taxon>asterids</taxon>
        <taxon>lamiids</taxon>
        <taxon>Gentianales</taxon>
        <taxon>Rubiaceae</taxon>
        <taxon>Rubioideae</taxon>
        <taxon>Spermacoceae</taxon>
        <taxon>Hedyotis-Oldenlandia complex</taxon>
        <taxon>Oldenlandia</taxon>
    </lineage>
</organism>
<keyword evidence="3" id="KW-1185">Reference proteome</keyword>
<accession>A0AAV1EBH2</accession>
<sequence>MLGSKLRREDEMYVWPEELIVEILVRLPVFALLRFRTSECIAAEEEVWRHQNLLLIHEEEDQKKQSSADDSYSASCLRHLKLPHVDTDSLLGCKGSCNGILWFDGLNGRLTRLCNPITQEYFELPYETSLFGDKERFHTAASGFGFDEFTNDYKYISIVKESTPYPIKQFAAQIYKLSTNSWSVIEKQHDHNGFDLNSITSFPGFTGGVLFNGSLHWRNHSHTNPGRVIQFLILTFDLHTETFGSIGVHHQINYHYTLGRDGVLRNDPRRTWKLTVLGDCLAIVITNYPTIAGKMLFDVWVMKEYENQESWTKRCSVGPFSHQPCLCLLTCWHDDELLALTDDDNRDLVSCKLPLKNGPEEEEDEQVITTFDIGCKHVKSKFCVQAVIFQPSFVSIGGGRRNL</sequence>
<evidence type="ECO:0000313" key="3">
    <source>
        <dbReference type="Proteomes" id="UP001161247"/>
    </source>
</evidence>
<dbReference type="AlphaFoldDB" id="A0AAV1EBH2"/>
<gene>
    <name evidence="2" type="ORF">OLC1_LOCUS23105</name>
</gene>
<protein>
    <submittedName>
        <fullName evidence="2">OLC1v1018245C1</fullName>
    </submittedName>
</protein>
<feature type="domain" description="F-box associated beta-propeller type 1" evidence="1">
    <location>
        <begin position="96"/>
        <end position="396"/>
    </location>
</feature>
<name>A0AAV1EBH2_OLDCO</name>
<dbReference type="InterPro" id="IPR006527">
    <property type="entry name" value="F-box-assoc_dom_typ1"/>
</dbReference>
<dbReference type="Proteomes" id="UP001161247">
    <property type="component" value="Chromosome 8"/>
</dbReference>
<dbReference type="PANTHER" id="PTHR31672:SF13">
    <property type="entry name" value="F-BOX PROTEIN CPR30-LIKE"/>
    <property type="match status" value="1"/>
</dbReference>
<dbReference type="Pfam" id="PF07734">
    <property type="entry name" value="FBA_1"/>
    <property type="match status" value="1"/>
</dbReference>
<proteinExistence type="predicted"/>
<evidence type="ECO:0000313" key="2">
    <source>
        <dbReference type="EMBL" id="CAI9116948.1"/>
    </source>
</evidence>
<dbReference type="EMBL" id="OX459125">
    <property type="protein sequence ID" value="CAI9116948.1"/>
    <property type="molecule type" value="Genomic_DNA"/>
</dbReference>
<evidence type="ECO:0000259" key="1">
    <source>
        <dbReference type="Pfam" id="PF07734"/>
    </source>
</evidence>